<accession>A0A0H3AS26</accession>
<comment type="pathway">
    <text evidence="11">Cell wall biogenesis; peptidoglycan biosynthesis.</text>
</comment>
<evidence type="ECO:0000313" key="14">
    <source>
        <dbReference type="Proteomes" id="UP000006383"/>
    </source>
</evidence>
<evidence type="ECO:0000256" key="2">
    <source>
        <dbReference type="ARBA" id="ARBA00022519"/>
    </source>
</evidence>
<evidence type="ECO:0000256" key="6">
    <source>
        <dbReference type="ARBA" id="ARBA00022960"/>
    </source>
</evidence>
<evidence type="ECO:0000256" key="7">
    <source>
        <dbReference type="ARBA" id="ARBA00022984"/>
    </source>
</evidence>
<dbReference type="InterPro" id="IPR001264">
    <property type="entry name" value="Glyco_trans_51"/>
</dbReference>
<dbReference type="AlphaFoldDB" id="A0A0H3AS26"/>
<dbReference type="UniPathway" id="UPA00219"/>
<comment type="catalytic activity">
    <reaction evidence="11">
        <text>[GlcNAc-(1-&gt;4)-Mur2Ac(oyl-L-Ala-gamma-D-Glu-L-Lys-D-Ala-D-Ala)](n)-di-trans,octa-cis-undecaprenyl diphosphate + beta-D-GlcNAc-(1-&gt;4)-Mur2Ac(oyl-L-Ala-gamma-D-Glu-L-Lys-D-Ala-D-Ala)-di-trans,octa-cis-undecaprenyl diphosphate = [GlcNAc-(1-&gt;4)-Mur2Ac(oyl-L-Ala-gamma-D-Glu-L-Lys-D-Ala-D-Ala)](n+1)-di-trans,octa-cis-undecaprenyl diphosphate + di-trans,octa-cis-undecaprenyl diphosphate + H(+)</text>
        <dbReference type="Rhea" id="RHEA:23708"/>
        <dbReference type="Rhea" id="RHEA-COMP:9602"/>
        <dbReference type="Rhea" id="RHEA-COMP:9603"/>
        <dbReference type="ChEBI" id="CHEBI:15378"/>
        <dbReference type="ChEBI" id="CHEBI:58405"/>
        <dbReference type="ChEBI" id="CHEBI:60033"/>
        <dbReference type="ChEBI" id="CHEBI:78435"/>
        <dbReference type="EC" id="2.4.99.28"/>
    </reaction>
</comment>
<comment type="subcellular location">
    <subcellularLocation>
        <location evidence="11">Cell inner membrane</location>
        <topology evidence="11">Single-pass membrane protein</topology>
    </subcellularLocation>
</comment>
<dbReference type="SUPFAM" id="SSF53955">
    <property type="entry name" value="Lysozyme-like"/>
    <property type="match status" value="1"/>
</dbReference>
<dbReference type="EMBL" id="CP000708">
    <property type="protein sequence ID" value="ABQ61467.1"/>
    <property type="molecule type" value="Genomic_DNA"/>
</dbReference>
<comment type="function">
    <text evidence="11">Peptidoglycan polymerase that catalyzes glycan chain elongation from lipid-linked precursors.</text>
</comment>
<evidence type="ECO:0000256" key="3">
    <source>
        <dbReference type="ARBA" id="ARBA00022676"/>
    </source>
</evidence>
<dbReference type="HOGENOM" id="CLU_006354_1_1_5"/>
<evidence type="ECO:0000256" key="5">
    <source>
        <dbReference type="ARBA" id="ARBA00022692"/>
    </source>
</evidence>
<evidence type="ECO:0000256" key="10">
    <source>
        <dbReference type="ARBA" id="ARBA00023316"/>
    </source>
</evidence>
<dbReference type="GO" id="GO:0005886">
    <property type="term" value="C:plasma membrane"/>
    <property type="evidence" value="ECO:0007669"/>
    <property type="project" value="UniProtKB-SubCell"/>
</dbReference>
<dbReference type="GO" id="GO:0009274">
    <property type="term" value="C:peptidoglycan-based cell wall"/>
    <property type="evidence" value="ECO:0007669"/>
    <property type="project" value="InterPro"/>
</dbReference>
<dbReference type="GO" id="GO:0008360">
    <property type="term" value="P:regulation of cell shape"/>
    <property type="evidence" value="ECO:0007669"/>
    <property type="project" value="UniProtKB-KW"/>
</dbReference>
<keyword evidence="2 11" id="KW-0997">Cell inner membrane</keyword>
<feature type="domain" description="Glycosyl transferase family 51" evidence="12">
    <location>
        <begin position="177"/>
        <end position="341"/>
    </location>
</feature>
<evidence type="ECO:0000256" key="8">
    <source>
        <dbReference type="ARBA" id="ARBA00022989"/>
    </source>
</evidence>
<dbReference type="EC" id="2.4.99.28" evidence="11"/>
<evidence type="ECO:0000256" key="11">
    <source>
        <dbReference type="HAMAP-Rule" id="MF_00766"/>
    </source>
</evidence>
<dbReference type="GO" id="GO:0016763">
    <property type="term" value="F:pentosyltransferase activity"/>
    <property type="evidence" value="ECO:0007669"/>
    <property type="project" value="InterPro"/>
</dbReference>
<dbReference type="InterPro" id="IPR036950">
    <property type="entry name" value="PBP_transglycosylase"/>
</dbReference>
<dbReference type="HAMAP" id="MF_00766">
    <property type="entry name" value="PGT_MtgA"/>
    <property type="match status" value="1"/>
</dbReference>
<dbReference type="InterPro" id="IPR023346">
    <property type="entry name" value="Lysozyme-like_dom_sf"/>
</dbReference>
<dbReference type="GO" id="GO:0009252">
    <property type="term" value="P:peptidoglycan biosynthetic process"/>
    <property type="evidence" value="ECO:0007669"/>
    <property type="project" value="UniProtKB-UniRule"/>
</dbReference>
<protein>
    <recommendedName>
        <fullName evidence="11">Biosynthetic peptidoglycan transglycosylase</fullName>
        <ecNumber evidence="11">2.4.99.28</ecNumber>
    </recommendedName>
    <alternativeName>
        <fullName evidence="11">Glycan polymerase</fullName>
    </alternativeName>
    <alternativeName>
        <fullName evidence="11">Peptidoglycan glycosyltransferase MtgA</fullName>
        <shortName evidence="11">PGT</shortName>
    </alternativeName>
</protein>
<keyword evidence="5 11" id="KW-0812">Transmembrane</keyword>
<sequence length="354" mass="39156">MAHGGDETLRTGNLAGARAFVQKTGKGSFYFHGAAVKKSGEIDRQLFHGRIGWTKARSGSTGHNLQHRLFHRRVIKPAPRISPCFVRWVMESGSILLRNGLCRLEGARQAVKVTKIIIKSKDGRNYLADPVWGSRIAVALRILVVLAILPVFLLLVYSLPFVRPVSTLMVKDYALLQGVNRQWVDIENIAPVLVNSVMMAEDGQFCSHGGVDWHQLGLVLDDAGDGGPSRGASTITMQMVKNLFLWNGRSYLRKGLEFPLALIADAVLSKKRIMEIYLNIAEWGPGIYGIEAAARHYFKRSAAKLTARQAALLAVTLPNPALRNPAKPTRNMQRIARIVAGRAMRSRPYVTCVK</sequence>
<keyword evidence="6 11" id="KW-0133">Cell shape</keyword>
<dbReference type="KEGG" id="bov:BOV_1711"/>
<dbReference type="InterPro" id="IPR011812">
    <property type="entry name" value="Pep_trsgly"/>
</dbReference>
<dbReference type="NCBIfam" id="TIGR02070">
    <property type="entry name" value="mono_pep_trsgly"/>
    <property type="match status" value="1"/>
</dbReference>
<dbReference type="Proteomes" id="UP000006383">
    <property type="component" value="Chromosome I"/>
</dbReference>
<keyword evidence="9 11" id="KW-0472">Membrane</keyword>
<dbReference type="PANTHER" id="PTHR30400">
    <property type="entry name" value="MONOFUNCTIONAL BIOSYNTHETIC PEPTIDOGLYCAN TRANSGLYCOSYLASE"/>
    <property type="match status" value="1"/>
</dbReference>
<keyword evidence="4 11" id="KW-0808">Transferase</keyword>
<dbReference type="GO" id="GO:0071555">
    <property type="term" value="P:cell wall organization"/>
    <property type="evidence" value="ECO:0007669"/>
    <property type="project" value="UniProtKB-KW"/>
</dbReference>
<keyword evidence="8 11" id="KW-1133">Transmembrane helix</keyword>
<evidence type="ECO:0000259" key="12">
    <source>
        <dbReference type="Pfam" id="PF00912"/>
    </source>
</evidence>
<keyword evidence="14" id="KW-1185">Reference proteome</keyword>
<evidence type="ECO:0000256" key="4">
    <source>
        <dbReference type="ARBA" id="ARBA00022679"/>
    </source>
</evidence>
<keyword evidence="3 11" id="KW-0328">Glycosyltransferase</keyword>
<dbReference type="Gene3D" id="1.10.3810.10">
    <property type="entry name" value="Biosynthetic peptidoglycan transglycosylase-like"/>
    <property type="match status" value="1"/>
</dbReference>
<organism evidence="13 14">
    <name type="scientific">Brucella ovis (strain ATCC 25840 / 63/290 / NCTC 10512)</name>
    <dbReference type="NCBI Taxonomy" id="444178"/>
    <lineage>
        <taxon>Bacteria</taxon>
        <taxon>Pseudomonadati</taxon>
        <taxon>Pseudomonadota</taxon>
        <taxon>Alphaproteobacteria</taxon>
        <taxon>Hyphomicrobiales</taxon>
        <taxon>Brucellaceae</taxon>
        <taxon>Brucella/Ochrobactrum group</taxon>
        <taxon>Brucella</taxon>
    </lineage>
</organism>
<evidence type="ECO:0000256" key="1">
    <source>
        <dbReference type="ARBA" id="ARBA00022475"/>
    </source>
</evidence>
<dbReference type="GO" id="GO:0008955">
    <property type="term" value="F:peptidoglycan glycosyltransferase activity"/>
    <property type="evidence" value="ECO:0007669"/>
    <property type="project" value="UniProtKB-UniRule"/>
</dbReference>
<keyword evidence="1 11" id="KW-1003">Cell membrane</keyword>
<reference evidence="14" key="1">
    <citation type="journal article" date="2009" name="PLoS ONE">
        <title>Genome degradation in Brucella ovis corresponds with narrowing of its host range and tissue tropism.</title>
        <authorList>
            <person name="Tsolis R.M."/>
            <person name="Seshadri R."/>
            <person name="Santos R.L."/>
            <person name="Sangari F.J."/>
            <person name="Lobo J.M."/>
            <person name="de Jong M.F."/>
            <person name="Ren Q."/>
            <person name="Myers G."/>
            <person name="Brinkac L.M."/>
            <person name="Nelson W.C."/>
            <person name="Deboy R.T."/>
            <person name="Angiuoli S."/>
            <person name="Khouri H."/>
            <person name="Dimitrov G."/>
            <person name="Robinson J.R."/>
            <person name="Mulligan S."/>
            <person name="Walker R.L."/>
            <person name="Elzer P.E."/>
            <person name="Hassan K.A."/>
            <person name="Paulsen I.T."/>
        </authorList>
    </citation>
    <scope>NUCLEOTIDE SEQUENCE [LARGE SCALE GENOMIC DNA]</scope>
    <source>
        <strain evidence="14">ATCC 25840 / 63/290 / NCTC 10512</strain>
    </source>
</reference>
<dbReference type="Pfam" id="PF00912">
    <property type="entry name" value="Transgly"/>
    <property type="match status" value="1"/>
</dbReference>
<keyword evidence="10 11" id="KW-0961">Cell wall biogenesis/degradation</keyword>
<keyword evidence="7 11" id="KW-0573">Peptidoglycan synthesis</keyword>
<comment type="similarity">
    <text evidence="11">Belongs to the glycosyltransferase 51 family.</text>
</comment>
<feature type="transmembrane region" description="Helical" evidence="11">
    <location>
        <begin position="138"/>
        <end position="159"/>
    </location>
</feature>
<dbReference type="PANTHER" id="PTHR30400:SF0">
    <property type="entry name" value="BIOSYNTHETIC PEPTIDOGLYCAN TRANSGLYCOSYLASE"/>
    <property type="match status" value="1"/>
</dbReference>
<proteinExistence type="inferred from homology"/>
<evidence type="ECO:0000256" key="9">
    <source>
        <dbReference type="ARBA" id="ARBA00023136"/>
    </source>
</evidence>
<gene>
    <name evidence="11" type="primary">mtgA</name>
    <name evidence="13" type="ordered locus">BOV_1711</name>
</gene>
<name>A0A0H3AS26_BRUO2</name>
<evidence type="ECO:0000313" key="13">
    <source>
        <dbReference type="EMBL" id="ABQ61467.1"/>
    </source>
</evidence>